<dbReference type="InParanoid" id="A0A2V0P8T0"/>
<evidence type="ECO:0000313" key="2">
    <source>
        <dbReference type="EMBL" id="GBF96271.1"/>
    </source>
</evidence>
<dbReference type="OrthoDB" id="10689247at2759"/>
<organism evidence="2 3">
    <name type="scientific">Raphidocelis subcapitata</name>
    <dbReference type="NCBI Taxonomy" id="307507"/>
    <lineage>
        <taxon>Eukaryota</taxon>
        <taxon>Viridiplantae</taxon>
        <taxon>Chlorophyta</taxon>
        <taxon>core chlorophytes</taxon>
        <taxon>Chlorophyceae</taxon>
        <taxon>CS clade</taxon>
        <taxon>Sphaeropleales</taxon>
        <taxon>Selenastraceae</taxon>
        <taxon>Raphidocelis</taxon>
    </lineage>
</organism>
<reference evidence="2 3" key="1">
    <citation type="journal article" date="2018" name="Sci. Rep.">
        <title>Raphidocelis subcapitata (=Pseudokirchneriella subcapitata) provides an insight into genome evolution and environmental adaptations in the Sphaeropleales.</title>
        <authorList>
            <person name="Suzuki S."/>
            <person name="Yamaguchi H."/>
            <person name="Nakajima N."/>
            <person name="Kawachi M."/>
        </authorList>
    </citation>
    <scope>NUCLEOTIDE SEQUENCE [LARGE SCALE GENOMIC DNA]</scope>
    <source>
        <strain evidence="2 3">NIES-35</strain>
    </source>
</reference>
<evidence type="ECO:0000313" key="3">
    <source>
        <dbReference type="Proteomes" id="UP000247498"/>
    </source>
</evidence>
<feature type="region of interest" description="Disordered" evidence="1">
    <location>
        <begin position="428"/>
        <end position="455"/>
    </location>
</feature>
<feature type="compositionally biased region" description="Low complexity" evidence="1">
    <location>
        <begin position="110"/>
        <end position="131"/>
    </location>
</feature>
<evidence type="ECO:0000256" key="1">
    <source>
        <dbReference type="SAM" id="MobiDB-lite"/>
    </source>
</evidence>
<dbReference type="EMBL" id="BDRX01000077">
    <property type="protein sequence ID" value="GBF96271.1"/>
    <property type="molecule type" value="Genomic_DNA"/>
</dbReference>
<accession>A0A2V0P8T0</accession>
<feature type="region of interest" description="Disordered" evidence="1">
    <location>
        <begin position="1"/>
        <end position="148"/>
    </location>
</feature>
<proteinExistence type="predicted"/>
<feature type="region of interest" description="Disordered" evidence="1">
    <location>
        <begin position="852"/>
        <end position="922"/>
    </location>
</feature>
<feature type="compositionally biased region" description="Pro residues" evidence="1">
    <location>
        <begin position="855"/>
        <end position="867"/>
    </location>
</feature>
<feature type="compositionally biased region" description="Low complexity" evidence="1">
    <location>
        <begin position="73"/>
        <end position="86"/>
    </location>
</feature>
<protein>
    <submittedName>
        <fullName evidence="2">Uncharacterized protein</fullName>
    </submittedName>
</protein>
<feature type="compositionally biased region" description="Low complexity" evidence="1">
    <location>
        <begin position="883"/>
        <end position="915"/>
    </location>
</feature>
<feature type="compositionally biased region" description="Low complexity" evidence="1">
    <location>
        <begin position="428"/>
        <end position="449"/>
    </location>
</feature>
<feature type="region of interest" description="Disordered" evidence="1">
    <location>
        <begin position="723"/>
        <end position="747"/>
    </location>
</feature>
<keyword evidence="3" id="KW-1185">Reference proteome</keyword>
<name>A0A2V0P8T0_9CHLO</name>
<dbReference type="Proteomes" id="UP000247498">
    <property type="component" value="Unassembled WGS sequence"/>
</dbReference>
<comment type="caution">
    <text evidence="2">The sequence shown here is derived from an EMBL/GenBank/DDBJ whole genome shotgun (WGS) entry which is preliminary data.</text>
</comment>
<feature type="compositionally biased region" description="Pro residues" evidence="1">
    <location>
        <begin position="54"/>
        <end position="72"/>
    </location>
</feature>
<gene>
    <name evidence="2" type="ORF">Rsub_09066</name>
</gene>
<sequence>MAGPVRGLWSIRKAPEVTPPPRQLSQLQSIRHAAAVQSTVAVPPQRGGGGAAAAPPPPQRPQPDEPLPPPQPARGGPQRGPRGPLAYLGGTQGPGDAPSGSGPRQLLARWQQAQGPQQAPAQGWQALGSPPAGAPPAAPKGLSRPEAAEAAAAAGRLVSELHAAARAAAARDGGGAAAAPPDPARWRSSVELLRPQLAALNADELANLAWALSRLGLRPDDSWLSELAGAARAAFGLRRFRGYTYATLLPALAALGAPPGDEWLSDCLRSMVPKLGKMWPRELSSIAAALPQLLRGTPAAAARGGGGGAGASGAARLLADSGWAPAFFEASAPQLPRFEPIAASRALRAVASLAAEFGARPPPGWLAGALRRLALAARAGDLRPPEAAATLQALVLLRRSLPLARGLALQGGAAGAAAEAGAAAAAETPLPTAADTAHTADSAAGTAGDTEPDTAAEAEAQALALELQNALGQQLAANAERFGPRELPSALMALAELGARPDWLWLQRTLTAAQAQLPGCSPRQLSTLLSAAARLVRACPSAQPRVWDQALLVLQDAERMAAAQQPHGPRGAARQRERAAAAPAADSLAAAAAAGGDDRDGRPGASGRAFVVRWARAVCAAALPQLGRFSAEDVAATAGALASLRVVPPPLWYEALLQVARQRLVEGGGGDGGGDGCDGAAAARTAVALARLSLLPSPTDADVALQPADEWLAELYASAAARSAPGPHPRAAPHPEGGDSGPAAPVGGPPIDGVIQLMWAAGVFGWHPGDAWWAWAEGRVLEATVAAFAGGAGAGTLPARSAVALLQAYGSARRAPPGPLLAAAALSPAARARLVAAGPGAVTAALRAVARMEGPPAPPAPPSPPQPARKERGAETQQQNQEPAPLRGLLRPQRPQQPQQQAAPERQAPQQLPQGPQHPQPPSELRAFVAALAADLQSRLEGMHARDLAALAAAFAAARLDASDAPGWRDALLRATAPRLRACRPRELARLLWAAAASDLKPPPAWIEAALAALRDAFPAASPRALAAALRALTALGYRPSADWLGAFLLAAQRKLPDADAPSLVDLIHSLADLQARPGGRWLRPVLVALHPRLGALPPRGLALLLGGLVRMSVRPSHAYVASVLAALLAAAEPQGGGDGGDAQAGAAGGRLERADDAHLVAGLSAAARLGWRPDAAPLPRGAAGALWRATAARLPGMADAHFVTLLSALARLDGRPQPPLAWRAAVAREALRRAGRLPAAGLARAVWACGRLGVPLQQGGDAAASDALLARALELRGDFTAPQLLRLLAGAARARLRPGQAWLSAIAGAPALARPSALAGGALVPLAAAFAALGYAPPRGWVDALDTLTQVAHAEGAGMAATRAWALARLREGAACRERGGGGGESGGGEAP</sequence>